<dbReference type="PANTHER" id="PTHR42920:SF5">
    <property type="entry name" value="EAMA DOMAIN-CONTAINING PROTEIN"/>
    <property type="match status" value="1"/>
</dbReference>
<keyword evidence="5 7" id="KW-1133">Transmembrane helix</keyword>
<accession>A0A5N5REA9</accession>
<feature type="transmembrane region" description="Helical" evidence="7">
    <location>
        <begin position="26"/>
        <end position="44"/>
    </location>
</feature>
<feature type="transmembrane region" description="Helical" evidence="7">
    <location>
        <begin position="259"/>
        <end position="278"/>
    </location>
</feature>
<evidence type="ECO:0000256" key="3">
    <source>
        <dbReference type="ARBA" id="ARBA00022475"/>
    </source>
</evidence>
<proteinExistence type="inferred from homology"/>
<dbReference type="InterPro" id="IPR051258">
    <property type="entry name" value="Diverse_Substrate_Transporter"/>
</dbReference>
<keyword evidence="6 7" id="KW-0472">Membrane</keyword>
<dbReference type="SUPFAM" id="SSF103481">
    <property type="entry name" value="Multidrug resistance efflux transporter EmrE"/>
    <property type="match status" value="2"/>
</dbReference>
<feature type="transmembrane region" description="Helical" evidence="7">
    <location>
        <begin position="169"/>
        <end position="190"/>
    </location>
</feature>
<keyword evidence="3" id="KW-1003">Cell membrane</keyword>
<feature type="domain" description="EamA" evidence="8">
    <location>
        <begin position="140"/>
        <end position="276"/>
    </location>
</feature>
<dbReference type="Proteomes" id="UP000326336">
    <property type="component" value="Unassembled WGS sequence"/>
</dbReference>
<evidence type="ECO:0000256" key="1">
    <source>
        <dbReference type="ARBA" id="ARBA00004651"/>
    </source>
</evidence>
<dbReference type="Pfam" id="PF00892">
    <property type="entry name" value="EamA"/>
    <property type="match status" value="2"/>
</dbReference>
<feature type="transmembrane region" description="Helical" evidence="7">
    <location>
        <begin position="86"/>
        <end position="104"/>
    </location>
</feature>
<evidence type="ECO:0000259" key="8">
    <source>
        <dbReference type="Pfam" id="PF00892"/>
    </source>
</evidence>
<dbReference type="EMBL" id="RQSP01000054">
    <property type="protein sequence ID" value="KAB5604817.1"/>
    <property type="molecule type" value="Genomic_DNA"/>
</dbReference>
<keyword evidence="4 7" id="KW-0812">Transmembrane</keyword>
<feature type="domain" description="EamA" evidence="8">
    <location>
        <begin position="2"/>
        <end position="127"/>
    </location>
</feature>
<comment type="subcellular location">
    <subcellularLocation>
        <location evidence="1">Cell membrane</location>
        <topology evidence="1">Multi-pass membrane protein</topology>
    </subcellularLocation>
</comment>
<feature type="transmembrane region" description="Helical" evidence="7">
    <location>
        <begin position="229"/>
        <end position="253"/>
    </location>
</feature>
<name>A0A5N5REA9_9BIFI</name>
<feature type="transmembrane region" description="Helical" evidence="7">
    <location>
        <begin position="111"/>
        <end position="131"/>
    </location>
</feature>
<organism evidence="9 10">
    <name type="scientific">Bifidobacterium jacchi</name>
    <dbReference type="NCBI Taxonomy" id="2490545"/>
    <lineage>
        <taxon>Bacteria</taxon>
        <taxon>Bacillati</taxon>
        <taxon>Actinomycetota</taxon>
        <taxon>Actinomycetes</taxon>
        <taxon>Bifidobacteriales</taxon>
        <taxon>Bifidobacteriaceae</taxon>
        <taxon>Bifidobacterium</taxon>
    </lineage>
</organism>
<comment type="caution">
    <text evidence="9">The sequence shown here is derived from an EMBL/GenBank/DDBJ whole genome shotgun (WGS) entry which is preliminary data.</text>
</comment>
<evidence type="ECO:0000313" key="10">
    <source>
        <dbReference type="Proteomes" id="UP000326336"/>
    </source>
</evidence>
<comment type="similarity">
    <text evidence="2">Belongs to the EamA transporter family.</text>
</comment>
<dbReference type="PANTHER" id="PTHR42920">
    <property type="entry name" value="OS03G0707200 PROTEIN-RELATED"/>
    <property type="match status" value="1"/>
</dbReference>
<dbReference type="AlphaFoldDB" id="A0A5N5REA9"/>
<feature type="transmembrane region" description="Helical" evidence="7">
    <location>
        <begin position="196"/>
        <end position="217"/>
    </location>
</feature>
<evidence type="ECO:0000256" key="7">
    <source>
        <dbReference type="SAM" id="Phobius"/>
    </source>
</evidence>
<evidence type="ECO:0000313" key="9">
    <source>
        <dbReference type="EMBL" id="KAB5604817.1"/>
    </source>
</evidence>
<dbReference type="OrthoDB" id="9804865at2"/>
<evidence type="ECO:0000256" key="5">
    <source>
        <dbReference type="ARBA" id="ARBA00022989"/>
    </source>
</evidence>
<dbReference type="InterPro" id="IPR000620">
    <property type="entry name" value="EamA_dom"/>
</dbReference>
<gene>
    <name evidence="9" type="ORF">EHS19_09680</name>
</gene>
<reference evidence="9 10" key="1">
    <citation type="journal article" date="2019" name="Int. J. Syst. Evol. Microbiol.">
        <title>Bifidobacterium jacchi sp. nov., isolated from the faeces of a baby common marmoset (Callithrix jacchus).</title>
        <authorList>
            <person name="Modesto M."/>
            <person name="Watanabe K."/>
            <person name="Arita M."/>
            <person name="Satti M."/>
            <person name="Oki K."/>
            <person name="Sciavilla P."/>
            <person name="Patavino C."/>
            <person name="Camma C."/>
            <person name="Michelini S."/>
            <person name="Sgorbati B."/>
            <person name="Mattarelli P."/>
        </authorList>
    </citation>
    <scope>NUCLEOTIDE SEQUENCE [LARGE SCALE GENOMIC DNA]</scope>
    <source>
        <strain evidence="9 10">MRM 9.3</strain>
    </source>
</reference>
<protein>
    <submittedName>
        <fullName evidence="9">DMT family transporter</fullName>
    </submittedName>
</protein>
<evidence type="ECO:0000256" key="4">
    <source>
        <dbReference type="ARBA" id="ARBA00022692"/>
    </source>
</evidence>
<dbReference type="InterPro" id="IPR037185">
    <property type="entry name" value="EmrE-like"/>
</dbReference>
<dbReference type="GO" id="GO:0005886">
    <property type="term" value="C:plasma membrane"/>
    <property type="evidence" value="ECO:0007669"/>
    <property type="project" value="UniProtKB-SubCell"/>
</dbReference>
<feature type="transmembrane region" description="Helical" evidence="7">
    <location>
        <begin position="56"/>
        <end position="74"/>
    </location>
</feature>
<feature type="transmembrane region" description="Helical" evidence="7">
    <location>
        <begin position="143"/>
        <end position="162"/>
    </location>
</feature>
<evidence type="ECO:0000256" key="2">
    <source>
        <dbReference type="ARBA" id="ARBA00007362"/>
    </source>
</evidence>
<keyword evidence="10" id="KW-1185">Reference proteome</keyword>
<evidence type="ECO:0000256" key="6">
    <source>
        <dbReference type="ARBA" id="ARBA00023136"/>
    </source>
</evidence>
<sequence>MLLCCAALWGGSYLVAKIALDTIPAQWLMAMRMVGSCAIMFALFHRSIIPALTPRIILPALAVGLTYWGTMVAQTIGLKTIDPGRSAFLTASYCVLTPFVAWIVSRARPKAVNLVAAVICLAGVGFVALKPGSSSLALSSGDLLTLACAVIFSFNLTLLGVYAKRFHPIAVTFVQFAVAGVMFLIGALITEPAPSGAWLAPGVIASFLYLLLGATTAAQIMQNIGLAHVPASSASIIMCTESLFSVGFSALFWSERIGWTSLVGFALIFAAVLMSVTAKR</sequence>